<reference evidence="1" key="1">
    <citation type="submission" date="2015-07" db="EMBL/GenBank/DDBJ databases">
        <title>Adaptation to a free-living lifestyle via gene acquisitions in the diplomonad Trepomonas sp. PC1.</title>
        <authorList>
            <person name="Xu F."/>
            <person name="Jerlstrom-Hultqvist J."/>
            <person name="Kolisko M."/>
            <person name="Simpson A.G.B."/>
            <person name="Roger A.J."/>
            <person name="Svard S.G."/>
            <person name="Andersson J.O."/>
        </authorList>
    </citation>
    <scope>NUCLEOTIDE SEQUENCE</scope>
    <source>
        <strain evidence="1">PC1</strain>
    </source>
</reference>
<gene>
    <name evidence="1" type="ORF">TPC1_12786</name>
</gene>
<sequence length="145" mass="16923">MLKEFSELRLTHTAELLQMYRAVIINGCFQRDPISDYTHMKPAIVEGRWYGEINRTKKFGAEYDWKTKLYTMVHNQILNKNKDTQIIDKLIAMLESRNMFTMDVLDLIDSNPLNSSKVITQIASGENAPDSTVDLFNMYDNFFDQ</sequence>
<organism evidence="1">
    <name type="scientific">Trepomonas sp. PC1</name>
    <dbReference type="NCBI Taxonomy" id="1076344"/>
    <lineage>
        <taxon>Eukaryota</taxon>
        <taxon>Metamonada</taxon>
        <taxon>Diplomonadida</taxon>
        <taxon>Hexamitidae</taxon>
        <taxon>Hexamitinae</taxon>
        <taxon>Trepomonas</taxon>
    </lineage>
</organism>
<name>A0A146KGZ9_9EUKA</name>
<accession>A0A146KGZ9</accession>
<proteinExistence type="predicted"/>
<protein>
    <submittedName>
        <fullName evidence="1">Uncharacterized protein</fullName>
    </submittedName>
</protein>
<dbReference type="EMBL" id="GDID01002077">
    <property type="protein sequence ID" value="JAP94529.1"/>
    <property type="molecule type" value="Transcribed_RNA"/>
</dbReference>
<dbReference type="AlphaFoldDB" id="A0A146KGZ9"/>
<evidence type="ECO:0000313" key="1">
    <source>
        <dbReference type="EMBL" id="JAP94529.1"/>
    </source>
</evidence>